<reference evidence="3" key="2">
    <citation type="submission" date="2013-10" db="EMBL/GenBank/DDBJ databases">
        <authorList>
            <person name="Aslett M."/>
        </authorList>
    </citation>
    <scope>NUCLEOTIDE SEQUENCE [LARGE SCALE GENOMIC DNA]</scope>
    <source>
        <strain evidence="3">Weybridge</strain>
    </source>
</reference>
<protein>
    <recommendedName>
        <fullName evidence="2">DUF2428 domain-containing protein</fullName>
    </recommendedName>
</protein>
<feature type="region of interest" description="Disordered" evidence="1">
    <location>
        <begin position="2289"/>
        <end position="2314"/>
    </location>
</feature>
<feature type="region of interest" description="Disordered" evidence="1">
    <location>
        <begin position="294"/>
        <end position="320"/>
    </location>
</feature>
<evidence type="ECO:0000313" key="3">
    <source>
        <dbReference type="EMBL" id="CDJ61210.1"/>
    </source>
</evidence>
<dbReference type="PANTHER" id="PTHR24330:SF19">
    <property type="entry name" value="MEDIATOR OF RNA POLYMERASE II TRANSCRIPTION SUBUNIT 29"/>
    <property type="match status" value="1"/>
</dbReference>
<accession>U6MHT3</accession>
<organism evidence="3 4">
    <name type="scientific">Eimeria maxima</name>
    <name type="common">Coccidian parasite</name>
    <dbReference type="NCBI Taxonomy" id="5804"/>
    <lineage>
        <taxon>Eukaryota</taxon>
        <taxon>Sar</taxon>
        <taxon>Alveolata</taxon>
        <taxon>Apicomplexa</taxon>
        <taxon>Conoidasida</taxon>
        <taxon>Coccidia</taxon>
        <taxon>Eucoccidiorida</taxon>
        <taxon>Eimeriorina</taxon>
        <taxon>Eimeriidae</taxon>
        <taxon>Eimeria</taxon>
    </lineage>
</organism>
<dbReference type="Proteomes" id="UP000030763">
    <property type="component" value="Unassembled WGS sequence"/>
</dbReference>
<feature type="region of interest" description="Disordered" evidence="1">
    <location>
        <begin position="2539"/>
        <end position="2577"/>
    </location>
</feature>
<proteinExistence type="predicted"/>
<feature type="compositionally biased region" description="Low complexity" evidence="1">
    <location>
        <begin position="3384"/>
        <end position="3407"/>
    </location>
</feature>
<dbReference type="OrthoDB" id="348406at2759"/>
<sequence length="3635" mass="388249">MEEFCALEESWWTPSPPGAPLPWEELQLLLNFVCSTDATQATTSSITSSAAPEAAASAVSAGGEQISEPPNTKGPPEQVTKLLNLLIENALAAATAAATNTPGPLEYTSNGESFDEEWVRSLWIAHFRQYLERTYRALASRCFAAGSGFACDLHIVQQLEDQQAFVACLVQAAESLTKHRKTDNAAPAAALSLAAAAPAPATAATTATRQQRMISPEGEKERNGGGLLTPHAVAVASMYAKLSCLWLNQLMQQQLLLLLEHRQPSGMEGKLQRIFRMLQRVLIILSPFTADTNSNGNKGTDIGDSNTSICSSSDSKGGHKKTATCSSALVCTCWRASPQRSTQEPSDEQQQVTPASSVALCFARRFLRGLSSAILRGVPKDFSTPCASALPAAPVPTPQNRVDLLRLFSAFTATETPRDALLDSIRQQAHKQHQMLLQLDVWLLEEPMRLCVITLLHSLPGSSPAAAAAAEGLSWGISSLGPHFWSLPCLQHLLFGYPVQHVPAQKQQQQPHQQGQYKIFSRLLELLQQEEDVSAMTPMASLFVQLLLDSYFWTEGPHEASGQPTELPHCCRVLLIRPVLILLTEQGKESREAALHLLQLVQPASTAAVVAAEAEPLWKAFFRLRPLAKTALLRSLLLLQHEPGVRGNSNVSDQKKQAGGKQSACCCAHTSLEEQEELLELQLRCIAAVTEAKQELDEDCRLLLLQLWLQQAPQAPLLQLLKQQQQHTLEFVAGEALTSWPHHRRSVQAAARSVWALLQQRCSDGVAAAPGSTTSSSNNSGRTSNSDLLVTLCKRVFCLPTACRKTLYQALSSLVHALGAARVLQVQPYLLEHLLSQLYNRSLRSAAMLALRALCEDLSKEDRQRQQQQKQKQKGNDSSHCTQHGRMEQRSYAPSPSLRKFLMKPLQNALTASRRDSCCNQIGLQQRQQQEEQQQQGPRDYPFLLPVYLPGAADASPGEALDETMLPLLLRLDPSAAAPLLLCLRERLPLEVVEAVAEKSISDATAGAEAHMSAPVAGTTTATATTTAATQAAAGTHLNGVALACNQASFDGLGRPWSPSEAALLAAARAVGLATWENARWLQNTSSSCCRKPRNTVCSDSNSSCCSFRGCRICGCKDYCSATDALVVRGCSSTAAPVCYRVSAERLRQGLISGHRRQRMRLLEALTLHAQSTAAPTCQELQLLLFVAGQQLRLGSASERSQFVAAFDRVLLRARNAFRLRLVAIADATIEALARSGCCCCRPQQQQESDTLPSRCFPLQKQDQQQQQEHGLACGGAFGCFLLFLQRLHRRCLLSCYPGAPPDRVLVCLSLLRSLHFLWGRGVFPEQHRKRSTALQAAAALSNNPSSTNSNSPNTNTGCNQQWALEAVPTAVGCGIGAALGWESTTVRQQLLAMLPVVNGPAPRGLLLDLLQLLPPDGYSLAAVIPQAQQTHQQQKHIQTCRQQRKAQRQQQNVQMHLRAPHGMEPRKQEQAEDPHQKLQHFLVLNLMEDTRRRVYGAVEMAVSLRQDYCAAGTLYLQLMLQQVFMGPAEAAAATAAISNGCQLSAASAAFPPGGPPCELPASVLQRQTVFCVALEESLRRILPPALQATAAEVVPPLLPRSCSTGSSNGRSNTSINKSCMSYVCGGLLRVLCILTTAVEVRVAAVLKSPLALAEPQMGLHGILGVLEVCLATIKPSLLQVTCSNSSRPSNCGCKEAMTAWRDWQQRVLLLLLSICRCLTSVVAAGDEEDTPQLALPNADTESPTAASATDAVATTTSDVNEPKRLLEETVNDQVPLAANLANSSTGQPQSQQTQQQLQPEHHRQKQLQVDCRGHLVVCQYNGEDTETQQQLLAFCSWRAVKGATECLMAFCKLARFEQSPGVATAKEAATAAINAGATAAVKLGHSGFEDGFREGHGTEDVEVVALEEQKQQQQQQPFLLLSVDEVAALGSDLVEFLLACRHMGALEFLHDALAALCIKINASKVPSLQRLIRQWADEVLLLLLPHARATGMEPHQQQHPATILLRAFRMPLNVRRGTIGPPPPVRKSKSLGDGAKGEHLDFGLLLHVVSCLLPLAAGRLRPFFAAAPDALGAQVHALNLLRSFVTSSPEVAACDVLSAAAAADGAVRYSWRCNIGDYSSIDDSSTGDNSNNNSSTTRCPQPTGATGILFEGRTAQSVSPSICLTAGARDVEIFKVSAHPGSSSPMTLSAAALAISIQTISSTDFPVRSAASSLQVATTKRLAGTDDETQRASVNAFEFCSGAALRSSSGAGCGLLSIGFSCFAAPLLRPHLARALIPLVSTVTHHTMRENDGDQPKLSYSHHHGREQQPQQQELYRRLVVPHSAALLVRGLADYGPPDVASLINNLPVGFPPSTERAQLEQQQQHQQDAAVAVLLLLTRTDFSSIAASDLPALETLLENSPPNTILAQLDEVAAAGTGGGSFICKGGGCTGKGSKDARVLEGCAAAPATIGQHLVARTLVGANREATKDGEATAWLLLMLRALCCCLAAVSFASRALAARALASYVLQRTRMWGAGSLLEALTVAVAVAVTPCESASFPGSHAVEAGRPEYSSPAPRGTDNPDAPAAAAGRKQRRVDANGRSGLLLLALELLSRPETAGLVEEGLAAEKGAELTQKLQEMSWQLQQAAAGGPCQRNAVERVLVLQVLRAVALVVPERYEVELWGRVAAASTAALGLPSIQSEVDAGRLATMATAAPESRGPNFTFHVGLPALQAVSLRLLVERHLRSRQPAAGRAAVTHLRALRDVAGILSEAIALSVHVQALESALLAVADLTRAQCNFKYESLEFAQGLNENFTCRYASSDYSHENLEQNAAIDALPPVEETAAGLTTLWKLCWSLLADHHGIGARVGITSTKAVSVVEDPAGLLWGLPYGAAPLRVAACEALAAIASFAAAHPRLCQNSCVLHPQEAAAAAAAAAAPAAAAAVTSNGAANAWTRLGAALLRCLATAVASSSSSSKGTRCSSSSNNNNNNEMRSTFICFETPQNQWASLWASAMLRCAQPTQEVAVRLRTAEVSKRPPMYCTIESLPQALSISGLPLPCPEGLGSGSGCGCSWAKLRAWRALLLLLQDEDVTVRDEATAAASAAAAGLLYRLPSAAERPPAAGQPAAAEAYGEGNDHNEELRVLLTAAATPILSDEPHGLEAGSLFQLLLQILSRIFPEREVCRLLWRQLRRGGSINRSSRRSSHNDALMEFREKAGPRPEQQQQEKMVPAATERVFEEVPMNMYGDPLLSMQVAARLLVMVMLQQQQQEQRRQLQGTSQIGSLATVEPDTTAQMKTSGGTETKRDRAQETNIGGALAAVRRAVVRTSVAAIHSKGAAVAALQDLSGGAQTRCWRSGSNSNSNSSWNALLAPATSTLTAATTAPAAAAVLATQESPVTASAAAPPTAKTAAATTVPTPMPEATLKSSRTSAKTVWLRRAIKAAAADMQALQEMLSSAEQGAVTEAQPGYRVATAGSTADTHWLLHPTQQQLYLQAQQVLLSAWVSVVLWLDYGFSLDDTNVRRLSTATETLVMQFAAATAAGQHPHPLVVAATQGLHDILYCAAAATAANAAAPDAAAAHGAVTDTVKNCGDVDKEISAVAPAQSREEVNAFIEIAHNKGDTALAARSAQAAGLLAGCCLSLLPDSFMLSC</sequence>
<feature type="region of interest" description="Disordered" evidence="1">
    <location>
        <begin position="1338"/>
        <end position="1358"/>
    </location>
</feature>
<evidence type="ECO:0000259" key="2">
    <source>
        <dbReference type="Pfam" id="PF10350"/>
    </source>
</evidence>
<dbReference type="PANTHER" id="PTHR24330">
    <property type="entry name" value="HOMEOBOX PROTEIN BARH-LIKE"/>
    <property type="match status" value="1"/>
</dbReference>
<dbReference type="RefSeq" id="XP_013337860.1">
    <property type="nucleotide sequence ID" value="XM_013482406.1"/>
</dbReference>
<feature type="compositionally biased region" description="Low complexity" evidence="1">
    <location>
        <begin position="2123"/>
        <end position="2138"/>
    </location>
</feature>
<feature type="compositionally biased region" description="Low complexity" evidence="1">
    <location>
        <begin position="305"/>
        <end position="315"/>
    </location>
</feature>
<dbReference type="GeneID" id="25337870"/>
<dbReference type="InterPro" id="IPR019442">
    <property type="entry name" value="THADA/TRM732_DUF2428"/>
</dbReference>
<feature type="region of interest" description="Disordered" evidence="1">
    <location>
        <begin position="202"/>
        <end position="225"/>
    </location>
</feature>
<dbReference type="VEuPathDB" id="ToxoDB:EMWEY_00038840"/>
<feature type="region of interest" description="Disordered" evidence="1">
    <location>
        <begin position="862"/>
        <end position="894"/>
    </location>
</feature>
<feature type="compositionally biased region" description="Low complexity" evidence="1">
    <location>
        <begin position="1788"/>
        <end position="1799"/>
    </location>
</feature>
<dbReference type="Pfam" id="PF10350">
    <property type="entry name" value="DUF2428"/>
    <property type="match status" value="1"/>
</dbReference>
<evidence type="ECO:0000313" key="4">
    <source>
        <dbReference type="Proteomes" id="UP000030763"/>
    </source>
</evidence>
<evidence type="ECO:0000256" key="1">
    <source>
        <dbReference type="SAM" id="MobiDB-lite"/>
    </source>
</evidence>
<feature type="region of interest" description="Disordered" evidence="1">
    <location>
        <begin position="3384"/>
        <end position="3410"/>
    </location>
</feature>
<dbReference type="EMBL" id="HG722028">
    <property type="protein sequence ID" value="CDJ61210.1"/>
    <property type="molecule type" value="Genomic_DNA"/>
</dbReference>
<feature type="compositionally biased region" description="Low complexity" evidence="1">
    <location>
        <begin position="1338"/>
        <end position="1357"/>
    </location>
</feature>
<feature type="compositionally biased region" description="Low complexity" evidence="1">
    <location>
        <begin position="1745"/>
        <end position="1760"/>
    </location>
</feature>
<name>U6MHT3_EIMMA</name>
<gene>
    <name evidence="3" type="ORF">EMWEY_00038840</name>
</gene>
<feature type="region of interest" description="Disordered" evidence="1">
    <location>
        <begin position="2123"/>
        <end position="2144"/>
    </location>
</feature>
<feature type="domain" description="DUF2428" evidence="2">
    <location>
        <begin position="1907"/>
        <end position="1981"/>
    </location>
</feature>
<feature type="region of interest" description="Disordered" evidence="1">
    <location>
        <begin position="57"/>
        <end position="77"/>
    </location>
</feature>
<reference evidence="3" key="1">
    <citation type="submission" date="2013-10" db="EMBL/GenBank/DDBJ databases">
        <title>Genomic analysis of the causative agents of coccidiosis in chickens.</title>
        <authorList>
            <person name="Reid A.J."/>
            <person name="Blake D."/>
            <person name="Billington K."/>
            <person name="Browne H."/>
            <person name="Dunn M."/>
            <person name="Hung S."/>
            <person name="Kawahara F."/>
            <person name="Miranda-Saavedra D."/>
            <person name="Mourier T."/>
            <person name="Nagra H."/>
            <person name="Otto T.D."/>
            <person name="Rawlings N."/>
            <person name="Sanchez A."/>
            <person name="Sanders M."/>
            <person name="Subramaniam C."/>
            <person name="Tay Y."/>
            <person name="Dear P."/>
            <person name="Doerig C."/>
            <person name="Gruber A."/>
            <person name="Parkinson J."/>
            <person name="Shirley M."/>
            <person name="Wan K.L."/>
            <person name="Berriman M."/>
            <person name="Tomley F."/>
            <person name="Pain A."/>
        </authorList>
    </citation>
    <scope>NUCLEOTIDE SEQUENCE [LARGE SCALE GENOMIC DNA]</scope>
    <source>
        <strain evidence="3">Weybridge</strain>
    </source>
</reference>
<dbReference type="OMA" id="KGATECL"/>
<feature type="region of interest" description="Disordered" evidence="1">
    <location>
        <begin position="1782"/>
        <end position="1802"/>
    </location>
</feature>
<feature type="region of interest" description="Disordered" evidence="1">
    <location>
        <begin position="1732"/>
        <end position="1763"/>
    </location>
</feature>
<keyword evidence="4" id="KW-1185">Reference proteome</keyword>
<dbReference type="InterPro" id="IPR052145">
    <property type="entry name" value="Mediator/Homeobox_domain"/>
</dbReference>